<dbReference type="RefSeq" id="XP_014170187.1">
    <property type="nucleotide sequence ID" value="XM_014314712.1"/>
</dbReference>
<accession>F0XQC3</accession>
<organism evidence="2">
    <name type="scientific">Grosmannia clavigera (strain kw1407 / UAMH 11150)</name>
    <name type="common">Blue stain fungus</name>
    <name type="synonym">Graphiocladiella clavigera</name>
    <dbReference type="NCBI Taxonomy" id="655863"/>
    <lineage>
        <taxon>Eukaryota</taxon>
        <taxon>Fungi</taxon>
        <taxon>Dikarya</taxon>
        <taxon>Ascomycota</taxon>
        <taxon>Pezizomycotina</taxon>
        <taxon>Sordariomycetes</taxon>
        <taxon>Sordariomycetidae</taxon>
        <taxon>Ophiostomatales</taxon>
        <taxon>Ophiostomataceae</taxon>
        <taxon>Leptographium</taxon>
    </lineage>
</organism>
<protein>
    <submittedName>
        <fullName evidence="1">Uncharacterized protein</fullName>
    </submittedName>
</protein>
<proteinExistence type="predicted"/>
<evidence type="ECO:0000313" key="2">
    <source>
        <dbReference type="Proteomes" id="UP000007796"/>
    </source>
</evidence>
<dbReference type="EMBL" id="GL629801">
    <property type="protein sequence ID" value="EFX00705.1"/>
    <property type="molecule type" value="Genomic_DNA"/>
</dbReference>
<dbReference type="Proteomes" id="UP000007796">
    <property type="component" value="Unassembled WGS sequence"/>
</dbReference>
<evidence type="ECO:0000313" key="1">
    <source>
        <dbReference type="EMBL" id="EFX00705.1"/>
    </source>
</evidence>
<keyword evidence="2" id="KW-1185">Reference proteome</keyword>
<gene>
    <name evidence="1" type="ORF">CMQ_7707</name>
</gene>
<dbReference type="HOGENOM" id="CLU_2158695_0_0_1"/>
<reference evidence="1 2" key="1">
    <citation type="journal article" date="2011" name="Proc. Natl. Acad. Sci. U.S.A.">
        <title>Genome and transcriptome analyses of the mountain pine beetle-fungal symbiont Grosmannia clavigera, a lodgepole pine pathogen.</title>
        <authorList>
            <person name="DiGuistini S."/>
            <person name="Wang Y."/>
            <person name="Liao N.Y."/>
            <person name="Taylor G."/>
            <person name="Tanguay P."/>
            <person name="Feau N."/>
            <person name="Henrissat B."/>
            <person name="Chan S.K."/>
            <person name="Hesse-Orce U."/>
            <person name="Alamouti S.M."/>
            <person name="Tsui C.K.M."/>
            <person name="Docking R.T."/>
            <person name="Levasseur A."/>
            <person name="Haridas S."/>
            <person name="Robertson G."/>
            <person name="Birol I."/>
            <person name="Holt R.A."/>
            <person name="Marra M.A."/>
            <person name="Hamelin R.C."/>
            <person name="Hirst M."/>
            <person name="Jones S.J.M."/>
            <person name="Bohlmann J."/>
            <person name="Breuil C."/>
        </authorList>
    </citation>
    <scope>NUCLEOTIDE SEQUENCE [LARGE SCALE GENOMIC DNA]</scope>
    <source>
        <strain evidence="2">kw1407 / UAMH 11150</strain>
    </source>
</reference>
<dbReference type="InParanoid" id="F0XQC3"/>
<dbReference type="AlphaFoldDB" id="F0XQC3"/>
<dbReference type="GeneID" id="25981281"/>
<sequence length="111" mass="12027">MLVLQRTMLSVEDHSFLTEFVLNSFMSWRSADSGMSADYLAQLLDIWDYAVFLFSTSPSPTINGTAQDNVDTSVAPSTSTAVCDARTISLDRVWSDVGRGALAACLVIGLL</sequence>
<name>F0XQC3_GROCL</name>